<dbReference type="Gene3D" id="3.40.50.880">
    <property type="match status" value="1"/>
</dbReference>
<keyword evidence="2 8" id="KW-0963">Cytoplasm</keyword>
<comment type="pathway">
    <text evidence="8">Amino-acid biosynthesis; L-methionine biosynthesis via de novo pathway; O-acetyl-L-homoserine from L-homoserine: step 1/1.</text>
</comment>
<evidence type="ECO:0000256" key="1">
    <source>
        <dbReference type="ARBA" id="ARBA00004496"/>
    </source>
</evidence>
<evidence type="ECO:0000256" key="6">
    <source>
        <dbReference type="ARBA" id="ARBA00023315"/>
    </source>
</evidence>
<feature type="active site" evidence="8">
    <location>
        <position position="237"/>
    </location>
</feature>
<feature type="active site" description="Proton acceptor" evidence="8">
    <location>
        <position position="235"/>
    </location>
</feature>
<dbReference type="InterPro" id="IPR033752">
    <property type="entry name" value="MetA_family"/>
</dbReference>
<evidence type="ECO:0000256" key="2">
    <source>
        <dbReference type="ARBA" id="ARBA00022490"/>
    </source>
</evidence>
<dbReference type="GO" id="GO:0005737">
    <property type="term" value="C:cytoplasm"/>
    <property type="evidence" value="ECO:0007669"/>
    <property type="project" value="UniProtKB-SubCell"/>
</dbReference>
<feature type="active site" description="Acyl-thioester intermediate" evidence="8 9">
    <location>
        <position position="142"/>
    </location>
</feature>
<feature type="site" description="Important for acyl-CoA specificity" evidence="8">
    <location>
        <position position="111"/>
    </location>
</feature>
<dbReference type="RefSeq" id="WP_093368962.1">
    <property type="nucleotide sequence ID" value="NZ_FOQA01000001.1"/>
</dbReference>
<organism evidence="10 11">
    <name type="scientific">Tindallia magadiensis</name>
    <dbReference type="NCBI Taxonomy" id="69895"/>
    <lineage>
        <taxon>Bacteria</taxon>
        <taxon>Bacillati</taxon>
        <taxon>Bacillota</taxon>
        <taxon>Clostridia</taxon>
        <taxon>Peptostreptococcales</taxon>
        <taxon>Tindalliaceae</taxon>
        <taxon>Tindallia</taxon>
    </lineage>
</organism>
<keyword evidence="6 8" id="KW-0012">Acyltransferase</keyword>
<keyword evidence="3 8" id="KW-0028">Amino-acid biosynthesis</keyword>
<feature type="binding site" evidence="8">
    <location>
        <position position="163"/>
    </location>
    <ligand>
        <name>substrate</name>
    </ligand>
</feature>
<evidence type="ECO:0000256" key="8">
    <source>
        <dbReference type="HAMAP-Rule" id="MF_00295"/>
    </source>
</evidence>
<dbReference type="GO" id="GO:0008899">
    <property type="term" value="F:homoserine O-succinyltransferase activity"/>
    <property type="evidence" value="ECO:0007669"/>
    <property type="project" value="UniProtKB-UniRule"/>
</dbReference>
<keyword evidence="5 8" id="KW-0486">Methionine biosynthesis</keyword>
<dbReference type="Proteomes" id="UP000199287">
    <property type="component" value="Unassembled WGS sequence"/>
</dbReference>
<reference evidence="11" key="1">
    <citation type="submission" date="2016-10" db="EMBL/GenBank/DDBJ databases">
        <authorList>
            <person name="Varghese N."/>
            <person name="Submissions S."/>
        </authorList>
    </citation>
    <scope>NUCLEOTIDE SEQUENCE [LARGE SCALE GENOMIC DNA]</scope>
    <source>
        <strain evidence="11">Z-7934</strain>
    </source>
</reference>
<dbReference type="InterPro" id="IPR005697">
    <property type="entry name" value="HST_MetA"/>
</dbReference>
<evidence type="ECO:0000256" key="4">
    <source>
        <dbReference type="ARBA" id="ARBA00022679"/>
    </source>
</evidence>
<name>A0A1I3APW6_9FIRM</name>
<dbReference type="AlphaFoldDB" id="A0A1I3APW6"/>
<evidence type="ECO:0000256" key="7">
    <source>
        <dbReference type="ARBA" id="ARBA00049043"/>
    </source>
</evidence>
<dbReference type="UniPathway" id="UPA00051">
    <property type="reaction ID" value="UER00074"/>
</dbReference>
<protein>
    <recommendedName>
        <fullName evidence="8">Homoserine O-acetyltransferase</fullName>
        <shortName evidence="8">HAT</shortName>
        <ecNumber evidence="8">2.3.1.31</ecNumber>
    </recommendedName>
    <alternativeName>
        <fullName evidence="8">Homoserine transacetylase</fullName>
        <shortName evidence="8">HTA</shortName>
    </alternativeName>
</protein>
<dbReference type="EC" id="2.3.1.31" evidence="8"/>
<evidence type="ECO:0000256" key="9">
    <source>
        <dbReference type="PIRSR" id="PIRSR000450-1"/>
    </source>
</evidence>
<evidence type="ECO:0000256" key="5">
    <source>
        <dbReference type="ARBA" id="ARBA00023167"/>
    </source>
</evidence>
<dbReference type="PANTHER" id="PTHR20919">
    <property type="entry name" value="HOMOSERINE O-SUCCINYLTRANSFERASE"/>
    <property type="match status" value="1"/>
</dbReference>
<dbReference type="HAMAP" id="MF_00295">
    <property type="entry name" value="MetA_acyltransf"/>
    <property type="match status" value="1"/>
</dbReference>
<dbReference type="SUPFAM" id="SSF52317">
    <property type="entry name" value="Class I glutamine amidotransferase-like"/>
    <property type="match status" value="1"/>
</dbReference>
<dbReference type="CDD" id="cd03131">
    <property type="entry name" value="GATase1_HTS"/>
    <property type="match status" value="1"/>
</dbReference>
<dbReference type="PIRSF" id="PIRSF000450">
    <property type="entry name" value="H_ser_succinyltr"/>
    <property type="match status" value="1"/>
</dbReference>
<dbReference type="EMBL" id="FOQA01000001">
    <property type="protein sequence ID" value="SFH52105.1"/>
    <property type="molecule type" value="Genomic_DNA"/>
</dbReference>
<dbReference type="GO" id="GO:0019281">
    <property type="term" value="P:L-methionine biosynthetic process from homoserine via O-succinyl-L-homoserine and cystathionine"/>
    <property type="evidence" value="ECO:0007669"/>
    <property type="project" value="InterPro"/>
</dbReference>
<comment type="similarity">
    <text evidence="8">Belongs to the MetA family.</text>
</comment>
<dbReference type="FunFam" id="3.40.50.880:FF:000004">
    <property type="entry name" value="Homoserine O-succinyltransferase"/>
    <property type="match status" value="1"/>
</dbReference>
<dbReference type="Pfam" id="PF04204">
    <property type="entry name" value="HTS"/>
    <property type="match status" value="1"/>
</dbReference>
<feature type="binding site" evidence="8">
    <location>
        <position position="192"/>
    </location>
    <ligand>
        <name>substrate</name>
    </ligand>
</feature>
<evidence type="ECO:0000256" key="3">
    <source>
        <dbReference type="ARBA" id="ARBA00022605"/>
    </source>
</evidence>
<feature type="site" description="Important for substrate specificity" evidence="8">
    <location>
        <position position="192"/>
    </location>
</feature>
<dbReference type="InterPro" id="IPR029062">
    <property type="entry name" value="Class_I_gatase-like"/>
</dbReference>
<dbReference type="PANTHER" id="PTHR20919:SF0">
    <property type="entry name" value="HOMOSERINE O-SUCCINYLTRANSFERASE"/>
    <property type="match status" value="1"/>
</dbReference>
<gene>
    <name evidence="8" type="primary">metAA</name>
    <name evidence="10" type="ORF">SAMN05192551_101345</name>
</gene>
<accession>A0A1I3APW6</accession>
<sequence>MPVKIPDNLPAFETLNNENIFIMKESRAYSQDIRALKILILNLMPTKITTETQLLRLLGNSPLQVDVTLLHPETHKSRNTSQEHLQTFYKTFSQIKDEKFDGMIVTGAPVEKLEFDEVYYWEELKNILEWKRTHVFSTIFICWAAQAAMYHYFGVPKHSVDKKIFGVFNHKVLTSNHRLVKGFDDIVWAPHSRHTEVRREDIDLVEELEVLCESEEAGVYIASTANGKSIFVTGHSEYDPLTLKAEYDRDVKAGLEIEVPRNYYPYDDPSKEPVVTWRAHSNLLFSNWLNYFVYQETPYDISQI</sequence>
<keyword evidence="4 8" id="KW-0808">Transferase</keyword>
<evidence type="ECO:0000313" key="10">
    <source>
        <dbReference type="EMBL" id="SFH52105.1"/>
    </source>
</evidence>
<feature type="binding site" evidence="8">
    <location>
        <position position="249"/>
    </location>
    <ligand>
        <name>substrate</name>
    </ligand>
</feature>
<comment type="caution">
    <text evidence="8">Lacks conserved residue(s) required for the propagation of feature annotation.</text>
</comment>
<keyword evidence="11" id="KW-1185">Reference proteome</keyword>
<dbReference type="STRING" id="69895.SAMN05192551_101345"/>
<dbReference type="OrthoDB" id="9772423at2"/>
<comment type="function">
    <text evidence="8">Transfers an acetyl group from acetyl-CoA to L-homoserine, forming acetyl-L-homoserine.</text>
</comment>
<comment type="subcellular location">
    <subcellularLocation>
        <location evidence="1 8">Cytoplasm</location>
    </subcellularLocation>
</comment>
<dbReference type="NCBIfam" id="TIGR01001">
    <property type="entry name" value="metA"/>
    <property type="match status" value="1"/>
</dbReference>
<evidence type="ECO:0000313" key="11">
    <source>
        <dbReference type="Proteomes" id="UP000199287"/>
    </source>
</evidence>
<proteinExistence type="inferred from homology"/>
<dbReference type="GO" id="GO:0004414">
    <property type="term" value="F:homoserine O-acetyltransferase activity"/>
    <property type="evidence" value="ECO:0007669"/>
    <property type="project" value="UniProtKB-EC"/>
</dbReference>
<comment type="catalytic activity">
    <reaction evidence="7 8">
        <text>L-homoserine + acetyl-CoA = O-acetyl-L-homoserine + CoA</text>
        <dbReference type="Rhea" id="RHEA:13701"/>
        <dbReference type="ChEBI" id="CHEBI:57287"/>
        <dbReference type="ChEBI" id="CHEBI:57288"/>
        <dbReference type="ChEBI" id="CHEBI:57476"/>
        <dbReference type="ChEBI" id="CHEBI:57716"/>
        <dbReference type="EC" id="2.3.1.31"/>
    </reaction>
</comment>